<evidence type="ECO:0000256" key="2">
    <source>
        <dbReference type="ARBA" id="ARBA00022448"/>
    </source>
</evidence>
<accession>A0ABW7SQ13</accession>
<feature type="domain" description="ABC transmembrane type-1" evidence="8">
    <location>
        <begin position="74"/>
        <end position="265"/>
    </location>
</feature>
<keyword evidence="4 7" id="KW-0812">Transmembrane</keyword>
<keyword evidence="3" id="KW-1003">Cell membrane</keyword>
<gene>
    <name evidence="9" type="ORF">ACH4OY_24390</name>
</gene>
<evidence type="ECO:0000256" key="4">
    <source>
        <dbReference type="ARBA" id="ARBA00022692"/>
    </source>
</evidence>
<sequence length="279" mass="29908">MTGTANPALRARRLVLHLVCIAVGALIVVPVWFGVLGGFKDNGQLSTNPLGWPDPWVTGNYTGILASGVFWRQLGNSVLIAVASTVVVVGAAAMASFVFARFAFRGRELLFTLFAVGLMFPFAVAILPLFVLLRGLGLLDNPLGVILPQAAFGLPVTIIILRQFFRAIPGEIEEAAILDGCTPFGFFWRILLPMARPALATVSVLAVVTSWNNFMLPLVVFTDQSWWTLPVGVQAFQGQYADDTARVLAYVVLSMVPALGFYAVAERQLIGGLAGSVKG</sequence>
<dbReference type="Proteomes" id="UP001611075">
    <property type="component" value="Unassembled WGS sequence"/>
</dbReference>
<dbReference type="PROSITE" id="PS50928">
    <property type="entry name" value="ABC_TM1"/>
    <property type="match status" value="1"/>
</dbReference>
<dbReference type="CDD" id="cd06261">
    <property type="entry name" value="TM_PBP2"/>
    <property type="match status" value="1"/>
</dbReference>
<dbReference type="Gene3D" id="1.10.3720.10">
    <property type="entry name" value="MetI-like"/>
    <property type="match status" value="1"/>
</dbReference>
<feature type="transmembrane region" description="Helical" evidence="7">
    <location>
        <begin position="14"/>
        <end position="35"/>
    </location>
</feature>
<feature type="transmembrane region" description="Helical" evidence="7">
    <location>
        <begin position="109"/>
        <end position="133"/>
    </location>
</feature>
<proteinExistence type="inferred from homology"/>
<keyword evidence="2 7" id="KW-0813">Transport</keyword>
<reference evidence="9 10" key="1">
    <citation type="submission" date="2024-10" db="EMBL/GenBank/DDBJ databases">
        <title>The Natural Products Discovery Center: Release of the First 8490 Sequenced Strains for Exploring Actinobacteria Biosynthetic Diversity.</title>
        <authorList>
            <person name="Kalkreuter E."/>
            <person name="Kautsar S.A."/>
            <person name="Yang D."/>
            <person name="Bader C.D."/>
            <person name="Teijaro C.N."/>
            <person name="Fluegel L."/>
            <person name="Davis C.M."/>
            <person name="Simpson J.R."/>
            <person name="Lauterbach L."/>
            <person name="Steele A.D."/>
            <person name="Gui C."/>
            <person name="Meng S."/>
            <person name="Li G."/>
            <person name="Viehrig K."/>
            <person name="Ye F."/>
            <person name="Su P."/>
            <person name="Kiefer A.F."/>
            <person name="Nichols A."/>
            <person name="Cepeda A.J."/>
            <person name="Yan W."/>
            <person name="Fan B."/>
            <person name="Jiang Y."/>
            <person name="Adhikari A."/>
            <person name="Zheng C.-J."/>
            <person name="Schuster L."/>
            <person name="Cowan T.M."/>
            <person name="Smanski M.J."/>
            <person name="Chevrette M.G."/>
            <person name="De Carvalho L.P.S."/>
            <person name="Shen B."/>
        </authorList>
    </citation>
    <scope>NUCLEOTIDE SEQUENCE [LARGE SCALE GENOMIC DNA]</scope>
    <source>
        <strain evidence="9 10">NPDC021253</strain>
    </source>
</reference>
<evidence type="ECO:0000256" key="6">
    <source>
        <dbReference type="ARBA" id="ARBA00023136"/>
    </source>
</evidence>
<name>A0ABW7SQ13_9ACTN</name>
<comment type="similarity">
    <text evidence="7">Belongs to the binding-protein-dependent transport system permease family.</text>
</comment>
<dbReference type="PANTHER" id="PTHR43744:SF12">
    <property type="entry name" value="ABC TRANSPORTER PERMEASE PROTEIN MG189-RELATED"/>
    <property type="match status" value="1"/>
</dbReference>
<dbReference type="EMBL" id="JBIRPU010000021">
    <property type="protein sequence ID" value="MFI0795794.1"/>
    <property type="molecule type" value="Genomic_DNA"/>
</dbReference>
<feature type="transmembrane region" description="Helical" evidence="7">
    <location>
        <begin position="145"/>
        <end position="165"/>
    </location>
</feature>
<keyword evidence="5 7" id="KW-1133">Transmembrane helix</keyword>
<dbReference type="InterPro" id="IPR035906">
    <property type="entry name" value="MetI-like_sf"/>
</dbReference>
<dbReference type="SUPFAM" id="SSF161098">
    <property type="entry name" value="MetI-like"/>
    <property type="match status" value="1"/>
</dbReference>
<dbReference type="RefSeq" id="WP_396683342.1">
    <property type="nucleotide sequence ID" value="NZ_JBIRPU010000021.1"/>
</dbReference>
<keyword evidence="10" id="KW-1185">Reference proteome</keyword>
<evidence type="ECO:0000256" key="5">
    <source>
        <dbReference type="ARBA" id="ARBA00022989"/>
    </source>
</evidence>
<evidence type="ECO:0000256" key="7">
    <source>
        <dbReference type="RuleBase" id="RU363032"/>
    </source>
</evidence>
<protein>
    <submittedName>
        <fullName evidence="9">Carbohydrate ABC transporter permease</fullName>
    </submittedName>
</protein>
<feature type="transmembrane region" description="Helical" evidence="7">
    <location>
        <begin position="186"/>
        <end position="208"/>
    </location>
</feature>
<evidence type="ECO:0000259" key="8">
    <source>
        <dbReference type="PROSITE" id="PS50928"/>
    </source>
</evidence>
<keyword evidence="6 7" id="KW-0472">Membrane</keyword>
<dbReference type="PANTHER" id="PTHR43744">
    <property type="entry name" value="ABC TRANSPORTER PERMEASE PROTEIN MG189-RELATED-RELATED"/>
    <property type="match status" value="1"/>
</dbReference>
<feature type="transmembrane region" description="Helical" evidence="7">
    <location>
        <begin position="78"/>
        <end position="102"/>
    </location>
</feature>
<comment type="caution">
    <text evidence="9">The sequence shown here is derived from an EMBL/GenBank/DDBJ whole genome shotgun (WGS) entry which is preliminary data.</text>
</comment>
<evidence type="ECO:0000256" key="3">
    <source>
        <dbReference type="ARBA" id="ARBA00022475"/>
    </source>
</evidence>
<evidence type="ECO:0000256" key="1">
    <source>
        <dbReference type="ARBA" id="ARBA00004651"/>
    </source>
</evidence>
<feature type="transmembrane region" description="Helical" evidence="7">
    <location>
        <begin position="247"/>
        <end position="265"/>
    </location>
</feature>
<evidence type="ECO:0000313" key="10">
    <source>
        <dbReference type="Proteomes" id="UP001611075"/>
    </source>
</evidence>
<evidence type="ECO:0000313" key="9">
    <source>
        <dbReference type="EMBL" id="MFI0795794.1"/>
    </source>
</evidence>
<dbReference type="InterPro" id="IPR000515">
    <property type="entry name" value="MetI-like"/>
</dbReference>
<organism evidence="9 10">
    <name type="scientific">Micromonospora rubida</name>
    <dbReference type="NCBI Taxonomy" id="2697657"/>
    <lineage>
        <taxon>Bacteria</taxon>
        <taxon>Bacillati</taxon>
        <taxon>Actinomycetota</taxon>
        <taxon>Actinomycetes</taxon>
        <taxon>Micromonosporales</taxon>
        <taxon>Micromonosporaceae</taxon>
        <taxon>Micromonospora</taxon>
    </lineage>
</organism>
<dbReference type="Pfam" id="PF00528">
    <property type="entry name" value="BPD_transp_1"/>
    <property type="match status" value="1"/>
</dbReference>
<comment type="subcellular location">
    <subcellularLocation>
        <location evidence="1 7">Cell membrane</location>
        <topology evidence="1 7">Multi-pass membrane protein</topology>
    </subcellularLocation>
</comment>